<sequence>MSAVERRVGAGAGAGAVSVGGIRAGEGVVSVGEARPGGGVVSVAEARPGDGAPTLGALTVGQLLRLCDVAGLAPADAEQYAGVLLGALGPVAERPLDLPPPTRTFLSDDHTPVEFSLAHLPGRPPALRVLVEPGCLEGDLAANGRAGLAVVHELARAWNFSTAQLDALTDLFLPDDPHGPLALWIALELRAGGTPAVKVYLNPAASGPDRAAATVREALRRLGHPDAFDTLPDADGYPFLALDLGDWDTPRAKVYLRHDGLTAARAGTLCRTEPGPSAAEFEDFLVLAGGLGDGDLHVPLAGRPGLTCHAFTENRTGLPSGFTLHVPVRDYVRHDGEALARATRALRRYGMDPASLRRAMDALTSRRPEDGAGLIAYLALVHQEGRPARVTTYLSAEAYAVRVAGVDVPCGVACA</sequence>
<reference evidence="2 3" key="1">
    <citation type="submission" date="2020-08" db="EMBL/GenBank/DDBJ databases">
        <title>A novel species.</title>
        <authorList>
            <person name="Gao J."/>
        </authorList>
    </citation>
    <scope>NUCLEOTIDE SEQUENCE [LARGE SCALE GENOMIC DNA]</scope>
    <source>
        <strain evidence="2 3">CRXT-G-22</strain>
    </source>
</reference>
<gene>
    <name evidence="2" type="ORF">IAG44_06955</name>
</gene>
<protein>
    <submittedName>
        <fullName evidence="2">Prenyltransferase</fullName>
    </submittedName>
</protein>
<dbReference type="GO" id="GO:0009820">
    <property type="term" value="P:alkaloid metabolic process"/>
    <property type="evidence" value="ECO:0007669"/>
    <property type="project" value="InterPro"/>
</dbReference>
<dbReference type="RefSeq" id="WP_187746244.1">
    <property type="nucleotide sequence ID" value="NZ_CP060828.1"/>
</dbReference>
<keyword evidence="1 2" id="KW-0808">Transferase</keyword>
<dbReference type="Proteomes" id="UP000516052">
    <property type="component" value="Chromosome"/>
</dbReference>
<accession>A0A7H0I8T9</accession>
<dbReference type="Pfam" id="PF11991">
    <property type="entry name" value="Trp_DMAT"/>
    <property type="match status" value="1"/>
</dbReference>
<evidence type="ECO:0000256" key="1">
    <source>
        <dbReference type="ARBA" id="ARBA00022679"/>
    </source>
</evidence>
<proteinExistence type="predicted"/>
<dbReference type="InterPro" id="IPR017795">
    <property type="entry name" value="ABBA_NscD-like"/>
</dbReference>
<dbReference type="SFLD" id="SFLDG01162">
    <property type="entry name" value="I"/>
    <property type="match status" value="1"/>
</dbReference>
<keyword evidence="3" id="KW-1185">Reference proteome</keyword>
<dbReference type="EMBL" id="CP060828">
    <property type="protein sequence ID" value="QNP69205.1"/>
    <property type="molecule type" value="Genomic_DNA"/>
</dbReference>
<dbReference type="AlphaFoldDB" id="A0A7H0I8T9"/>
<dbReference type="KEGG" id="sroi:IAG44_06955"/>
<dbReference type="InterPro" id="IPR033964">
    <property type="entry name" value="ABBA"/>
</dbReference>
<dbReference type="GO" id="GO:0016765">
    <property type="term" value="F:transferase activity, transferring alkyl or aryl (other than methyl) groups"/>
    <property type="evidence" value="ECO:0007669"/>
    <property type="project" value="InterPro"/>
</dbReference>
<dbReference type="SFLD" id="SFLDS00036">
    <property type="entry name" value="Aromatic_Prenyltransferase"/>
    <property type="match status" value="1"/>
</dbReference>
<evidence type="ECO:0000313" key="3">
    <source>
        <dbReference type="Proteomes" id="UP000516052"/>
    </source>
</evidence>
<name>A0A7H0I8T9_9ACTN</name>
<organism evidence="2 3">
    <name type="scientific">Streptomyces roseirectus</name>
    <dbReference type="NCBI Taxonomy" id="2768066"/>
    <lineage>
        <taxon>Bacteria</taxon>
        <taxon>Bacillati</taxon>
        <taxon>Actinomycetota</taxon>
        <taxon>Actinomycetes</taxon>
        <taxon>Kitasatosporales</taxon>
        <taxon>Streptomycetaceae</taxon>
        <taxon>Streptomyces</taxon>
    </lineage>
</organism>
<evidence type="ECO:0000313" key="2">
    <source>
        <dbReference type="EMBL" id="QNP69205.1"/>
    </source>
</evidence>